<evidence type="ECO:0000313" key="2">
    <source>
        <dbReference type="Proteomes" id="UP000011618"/>
    </source>
</evidence>
<sequence>MAEKRVKAEWNFTEAPLWVLIVADPEWCRRSLDTCLEHLADKWSCNSALLSRFGDSLLPSDGTGLLLIDIVCLAELGLGSRW</sequence>
<dbReference type="EMBL" id="AOII01000005">
    <property type="protein sequence ID" value="ELY83755.1"/>
    <property type="molecule type" value="Genomic_DNA"/>
</dbReference>
<gene>
    <name evidence="1" type="ORF">C487_00295</name>
</gene>
<organism evidence="1 2">
    <name type="scientific">Natrinema pallidum DSM 3751</name>
    <dbReference type="NCBI Taxonomy" id="1227495"/>
    <lineage>
        <taxon>Archaea</taxon>
        <taxon>Methanobacteriati</taxon>
        <taxon>Methanobacteriota</taxon>
        <taxon>Stenosarchaea group</taxon>
        <taxon>Halobacteria</taxon>
        <taxon>Halobacteriales</taxon>
        <taxon>Natrialbaceae</taxon>
        <taxon>Natrinema</taxon>
    </lineage>
</organism>
<accession>L9ZB94</accession>
<dbReference type="Proteomes" id="UP000011618">
    <property type="component" value="Unassembled WGS sequence"/>
</dbReference>
<protein>
    <submittedName>
        <fullName evidence="1">Uncharacterized protein</fullName>
    </submittedName>
</protein>
<proteinExistence type="predicted"/>
<comment type="caution">
    <text evidence="1">The sequence shown here is derived from an EMBL/GenBank/DDBJ whole genome shotgun (WGS) entry which is preliminary data.</text>
</comment>
<reference evidence="1 2" key="1">
    <citation type="journal article" date="2014" name="PLoS Genet.">
        <title>Phylogenetically driven sequencing of extremely halophilic archaea reveals strategies for static and dynamic osmo-response.</title>
        <authorList>
            <person name="Becker E.A."/>
            <person name="Seitzer P.M."/>
            <person name="Tritt A."/>
            <person name="Larsen D."/>
            <person name="Krusor M."/>
            <person name="Yao A.I."/>
            <person name="Wu D."/>
            <person name="Madern D."/>
            <person name="Eisen J.A."/>
            <person name="Darling A.E."/>
            <person name="Facciotti M.T."/>
        </authorList>
    </citation>
    <scope>NUCLEOTIDE SEQUENCE [LARGE SCALE GENOMIC DNA]</scope>
    <source>
        <strain evidence="1 2">DSM 3751</strain>
    </source>
</reference>
<name>L9ZB94_9EURY</name>
<evidence type="ECO:0000313" key="1">
    <source>
        <dbReference type="EMBL" id="ELY83755.1"/>
    </source>
</evidence>
<dbReference type="AlphaFoldDB" id="L9ZB94"/>